<evidence type="ECO:0000313" key="2">
    <source>
        <dbReference type="EMBL" id="KOB52082.1"/>
    </source>
</evidence>
<evidence type="ECO:0000313" key="3">
    <source>
        <dbReference type="EMBL" id="KOB72898.1"/>
    </source>
</evidence>
<keyword evidence="1" id="KW-0812">Transmembrane</keyword>
<keyword evidence="1" id="KW-0472">Membrane</keyword>
<accession>A0A0L7K3L5</accession>
<evidence type="ECO:0000313" key="4">
    <source>
        <dbReference type="Proteomes" id="UP000037510"/>
    </source>
</evidence>
<comment type="caution">
    <text evidence="2">The sequence shown here is derived from an EMBL/GenBank/DDBJ whole genome shotgun (WGS) entry which is preliminary data.</text>
</comment>
<keyword evidence="1" id="KW-1133">Transmembrane helix</keyword>
<dbReference type="EMBL" id="JTDY01001780">
    <property type="protein sequence ID" value="KOB72898.1"/>
    <property type="molecule type" value="Genomic_DNA"/>
</dbReference>
<protein>
    <recommendedName>
        <fullName evidence="5">Protein quiver</fullName>
    </recommendedName>
</protein>
<gene>
    <name evidence="3" type="ORF">OBRU01_11619</name>
    <name evidence="2" type="ORF">OBRU01_26555</name>
</gene>
<organism evidence="2 4">
    <name type="scientific">Operophtera brumata</name>
    <name type="common">Winter moth</name>
    <name type="synonym">Phalaena brumata</name>
    <dbReference type="NCBI Taxonomy" id="104452"/>
    <lineage>
        <taxon>Eukaryota</taxon>
        <taxon>Metazoa</taxon>
        <taxon>Ecdysozoa</taxon>
        <taxon>Arthropoda</taxon>
        <taxon>Hexapoda</taxon>
        <taxon>Insecta</taxon>
        <taxon>Pterygota</taxon>
        <taxon>Neoptera</taxon>
        <taxon>Endopterygota</taxon>
        <taxon>Lepidoptera</taxon>
        <taxon>Glossata</taxon>
        <taxon>Ditrysia</taxon>
        <taxon>Geometroidea</taxon>
        <taxon>Geometridae</taxon>
        <taxon>Larentiinae</taxon>
        <taxon>Operophtera</taxon>
    </lineage>
</organism>
<reference evidence="2 4" key="1">
    <citation type="journal article" date="2015" name="Genome Biol. Evol.">
        <title>The genome of winter moth (Operophtera brumata) provides a genomic perspective on sexual dimorphism and phenology.</title>
        <authorList>
            <person name="Derks M.F."/>
            <person name="Smit S."/>
            <person name="Salis L."/>
            <person name="Schijlen E."/>
            <person name="Bossers A."/>
            <person name="Mateman C."/>
            <person name="Pijl A.S."/>
            <person name="de Ridder D."/>
            <person name="Groenen M.A."/>
            <person name="Visser M.E."/>
            <person name="Megens H.J."/>
        </authorList>
    </citation>
    <scope>NUCLEOTIDE SEQUENCE [LARGE SCALE GENOMIC DNA]</scope>
    <source>
        <strain evidence="2">WM2013NL</strain>
        <tissue evidence="2">Head and thorax</tissue>
    </source>
</reference>
<sequence>MNGYQERRNGKWTNVIKINEVYEEGCVENPGDVERVTRTEHCYCRGALCNDAAVVASSVLAIITGIGLLVLR</sequence>
<feature type="transmembrane region" description="Helical" evidence="1">
    <location>
        <begin position="52"/>
        <end position="71"/>
    </location>
</feature>
<proteinExistence type="predicted"/>
<evidence type="ECO:0000256" key="1">
    <source>
        <dbReference type="SAM" id="Phobius"/>
    </source>
</evidence>
<keyword evidence="4" id="KW-1185">Reference proteome</keyword>
<dbReference type="AlphaFoldDB" id="A0A0L7K3L5"/>
<dbReference type="Proteomes" id="UP000037510">
    <property type="component" value="Unassembled WGS sequence"/>
</dbReference>
<name>A0A0L7K3L5_OPEBR</name>
<dbReference type="EMBL" id="JTDY01013863">
    <property type="protein sequence ID" value="KOB52082.1"/>
    <property type="molecule type" value="Genomic_DNA"/>
</dbReference>
<evidence type="ECO:0008006" key="5">
    <source>
        <dbReference type="Google" id="ProtNLM"/>
    </source>
</evidence>